<keyword evidence="2" id="KW-0812">Transmembrane</keyword>
<name>A0A7C9LCI7_9BACT</name>
<dbReference type="EMBL" id="VVIQ01000009">
    <property type="protein sequence ID" value="MUL28472.1"/>
    <property type="molecule type" value="Genomic_DNA"/>
</dbReference>
<reference evidence="3 4" key="1">
    <citation type="submission" date="2019-09" db="EMBL/GenBank/DDBJ databases">
        <title>Prevotella A2879 sp. nov., isolated from an abscess of a patient.</title>
        <authorList>
            <person name="Buhl M."/>
            <person name="Oberhettinger P."/>
        </authorList>
    </citation>
    <scope>NUCLEOTIDE SEQUENCE [LARGE SCALE GENOMIC DNA]</scope>
    <source>
        <strain evidence="3 4">A2879</strain>
    </source>
</reference>
<comment type="caution">
    <text evidence="3">The sequence shown here is derived from an EMBL/GenBank/DDBJ whole genome shotgun (WGS) entry which is preliminary data.</text>
</comment>
<protein>
    <submittedName>
        <fullName evidence="3">DUF4834 domain-containing protein</fullName>
    </submittedName>
</protein>
<feature type="transmembrane region" description="Helical" evidence="2">
    <location>
        <begin position="6"/>
        <end position="28"/>
    </location>
</feature>
<gene>
    <name evidence="3" type="ORF">F0475_09190</name>
</gene>
<feature type="region of interest" description="Disordered" evidence="1">
    <location>
        <begin position="42"/>
        <end position="63"/>
    </location>
</feature>
<dbReference type="RefSeq" id="WP_155716359.1">
    <property type="nucleotide sequence ID" value="NZ_VVIQ01000009.1"/>
</dbReference>
<accession>A0A7C9LCI7</accession>
<keyword evidence="2" id="KW-1133">Transmembrane helix</keyword>
<keyword evidence="4" id="KW-1185">Reference proteome</keyword>
<evidence type="ECO:0000313" key="4">
    <source>
        <dbReference type="Proteomes" id="UP000482295"/>
    </source>
</evidence>
<keyword evidence="2" id="KW-0472">Membrane</keyword>
<evidence type="ECO:0000313" key="3">
    <source>
        <dbReference type="EMBL" id="MUL28472.1"/>
    </source>
</evidence>
<dbReference type="Proteomes" id="UP000482295">
    <property type="component" value="Unassembled WGS sequence"/>
</dbReference>
<proteinExistence type="predicted"/>
<evidence type="ECO:0000256" key="2">
    <source>
        <dbReference type="SAM" id="Phobius"/>
    </source>
</evidence>
<dbReference type="AlphaFoldDB" id="A0A7C9LCI7"/>
<sequence>MVHDFLRFAFSLLIFFLIMMGWVAYAFYKRVTRIREQFDPYRQQRGAQSNEPTITDNRPLEERNKQVIPDSEGEYVDFTEVDDNKS</sequence>
<organism evidence="3 4">
    <name type="scientific">Prevotella vespertina</name>
    <dbReference type="NCBI Taxonomy" id="2608404"/>
    <lineage>
        <taxon>Bacteria</taxon>
        <taxon>Pseudomonadati</taxon>
        <taxon>Bacteroidota</taxon>
        <taxon>Bacteroidia</taxon>
        <taxon>Bacteroidales</taxon>
        <taxon>Prevotellaceae</taxon>
        <taxon>Prevotella</taxon>
    </lineage>
</organism>
<feature type="compositionally biased region" description="Polar residues" evidence="1">
    <location>
        <begin position="45"/>
        <end position="56"/>
    </location>
</feature>
<evidence type="ECO:0000256" key="1">
    <source>
        <dbReference type="SAM" id="MobiDB-lite"/>
    </source>
</evidence>